<dbReference type="GO" id="GO:0006285">
    <property type="term" value="P:base-excision repair, AP site formation"/>
    <property type="evidence" value="ECO:0007669"/>
    <property type="project" value="TreeGrafter"/>
</dbReference>
<dbReference type="PANTHER" id="PTHR10359:SF18">
    <property type="entry name" value="ENDONUCLEASE III"/>
    <property type="match status" value="1"/>
</dbReference>
<dbReference type="GO" id="GO:0019104">
    <property type="term" value="F:DNA N-glycosylase activity"/>
    <property type="evidence" value="ECO:0007669"/>
    <property type="project" value="TreeGrafter"/>
</dbReference>
<keyword evidence="8" id="KW-0411">Iron-sulfur</keyword>
<dbReference type="Pfam" id="PF00730">
    <property type="entry name" value="HhH-GPD"/>
    <property type="match status" value="1"/>
</dbReference>
<dbReference type="SMART" id="SM00478">
    <property type="entry name" value="ENDO3c"/>
    <property type="match status" value="1"/>
</dbReference>
<evidence type="ECO:0000256" key="8">
    <source>
        <dbReference type="ARBA" id="ARBA00023014"/>
    </source>
</evidence>
<dbReference type="SMART" id="SM00525">
    <property type="entry name" value="FES"/>
    <property type="match status" value="1"/>
</dbReference>
<evidence type="ECO:0000256" key="1">
    <source>
        <dbReference type="ARBA" id="ARBA00001966"/>
    </source>
</evidence>
<dbReference type="PANTHER" id="PTHR10359">
    <property type="entry name" value="A/G-SPECIFIC ADENINE GLYCOSYLASE/ENDONUCLEASE III"/>
    <property type="match status" value="1"/>
</dbReference>
<evidence type="ECO:0000256" key="7">
    <source>
        <dbReference type="ARBA" id="ARBA00023004"/>
    </source>
</evidence>
<dbReference type="SUPFAM" id="SSF48150">
    <property type="entry name" value="DNA-glycosylase"/>
    <property type="match status" value="1"/>
</dbReference>
<keyword evidence="9" id="KW-0234">DNA repair</keyword>
<keyword evidence="3" id="KW-0004">4Fe-4S</keyword>
<gene>
    <name evidence="12" type="ORF">PMES_02795</name>
</gene>
<keyword evidence="12" id="KW-0456">Lyase</keyword>
<dbReference type="GO" id="GO:0051539">
    <property type="term" value="F:4 iron, 4 sulfur cluster binding"/>
    <property type="evidence" value="ECO:0007669"/>
    <property type="project" value="UniProtKB-KW"/>
</dbReference>
<dbReference type="Proteomes" id="UP000698242">
    <property type="component" value="Unassembled WGS sequence"/>
</dbReference>
<keyword evidence="6" id="KW-0378">Hydrolase</keyword>
<keyword evidence="10" id="KW-0326">Glycosidase</keyword>
<protein>
    <submittedName>
        <fullName evidence="12">Endonuclease III</fullName>
        <ecNumber evidence="12">4.2.99.18</ecNumber>
    </submittedName>
</protein>
<comment type="cofactor">
    <cofactor evidence="1">
        <name>[4Fe-4S] cluster</name>
        <dbReference type="ChEBI" id="CHEBI:49883"/>
    </cofactor>
</comment>
<dbReference type="InterPro" id="IPR003651">
    <property type="entry name" value="Endonuclease3_FeS-loop_motif"/>
</dbReference>
<keyword evidence="7" id="KW-0408">Iron</keyword>
<dbReference type="InterPro" id="IPR011257">
    <property type="entry name" value="DNA_glycosylase"/>
</dbReference>
<keyword evidence="12" id="KW-0255">Endonuclease</keyword>
<evidence type="ECO:0000256" key="3">
    <source>
        <dbReference type="ARBA" id="ARBA00022485"/>
    </source>
</evidence>
<evidence type="ECO:0000313" key="12">
    <source>
        <dbReference type="EMBL" id="KAF0674913.1"/>
    </source>
</evidence>
<keyword evidence="4" id="KW-0479">Metal-binding</keyword>
<dbReference type="InterPro" id="IPR023170">
    <property type="entry name" value="HhH_base_excis_C"/>
</dbReference>
<dbReference type="EC" id="4.2.99.18" evidence="12"/>
<dbReference type="InterPro" id="IPR004035">
    <property type="entry name" value="Endouclease-III_FeS-bd_BS"/>
</dbReference>
<keyword evidence="12" id="KW-0540">Nuclease</keyword>
<evidence type="ECO:0000256" key="9">
    <source>
        <dbReference type="ARBA" id="ARBA00023204"/>
    </source>
</evidence>
<dbReference type="AlphaFoldDB" id="A0A921NSZ9"/>
<comment type="caution">
    <text evidence="12">The sequence shown here is derived from an EMBL/GenBank/DDBJ whole genome shotgun (WGS) entry which is preliminary data.</text>
</comment>
<evidence type="ECO:0000256" key="2">
    <source>
        <dbReference type="ARBA" id="ARBA00008343"/>
    </source>
</evidence>
<dbReference type="GO" id="GO:0046872">
    <property type="term" value="F:metal ion binding"/>
    <property type="evidence" value="ECO:0007669"/>
    <property type="project" value="UniProtKB-KW"/>
</dbReference>
<evidence type="ECO:0000256" key="4">
    <source>
        <dbReference type="ARBA" id="ARBA00022723"/>
    </source>
</evidence>
<dbReference type="GO" id="GO:0003677">
    <property type="term" value="F:DNA binding"/>
    <property type="evidence" value="ECO:0007669"/>
    <property type="project" value="InterPro"/>
</dbReference>
<evidence type="ECO:0000256" key="10">
    <source>
        <dbReference type="ARBA" id="ARBA00023295"/>
    </source>
</evidence>
<dbReference type="PROSITE" id="PS00764">
    <property type="entry name" value="ENDONUCLEASE_III_1"/>
    <property type="match status" value="1"/>
</dbReference>
<evidence type="ECO:0000313" key="13">
    <source>
        <dbReference type="Proteomes" id="UP000698242"/>
    </source>
</evidence>
<dbReference type="FunFam" id="1.10.340.30:FF:000001">
    <property type="entry name" value="Endonuclease III"/>
    <property type="match status" value="1"/>
</dbReference>
<dbReference type="GO" id="GO:0140078">
    <property type="term" value="F:class I DNA-(apurinic or apyrimidinic site) endonuclease activity"/>
    <property type="evidence" value="ECO:0007669"/>
    <property type="project" value="UniProtKB-EC"/>
</dbReference>
<dbReference type="EMBL" id="APKE01000034">
    <property type="protein sequence ID" value="KAF0674913.1"/>
    <property type="molecule type" value="Genomic_DNA"/>
</dbReference>
<dbReference type="CDD" id="cd00056">
    <property type="entry name" value="ENDO3c"/>
    <property type="match status" value="1"/>
</dbReference>
<dbReference type="RefSeq" id="WP_159966315.1">
    <property type="nucleotide sequence ID" value="NZ_APKE01000034.1"/>
</dbReference>
<dbReference type="Gene3D" id="1.10.340.30">
    <property type="entry name" value="Hypothetical protein, domain 2"/>
    <property type="match status" value="1"/>
</dbReference>
<evidence type="ECO:0000259" key="11">
    <source>
        <dbReference type="SMART" id="SM00478"/>
    </source>
</evidence>
<keyword evidence="5" id="KW-0227">DNA damage</keyword>
<dbReference type="Pfam" id="PF00633">
    <property type="entry name" value="HHH"/>
    <property type="match status" value="1"/>
</dbReference>
<reference evidence="12" key="1">
    <citation type="submission" date="2013-03" db="EMBL/GenBank/DDBJ databases">
        <title>Genome Sequence of the Profundibacterium mesophilum strain KAUST100406-0324T from Red Sea, a novel genus in the family Rhodobacteraceae.</title>
        <authorList>
            <person name="Essack M."/>
            <person name="Alam I."/>
            <person name="Lafi F."/>
            <person name="Alawi W."/>
            <person name="Kamanu F."/>
            <person name="Al-Suwailem A."/>
            <person name="Lee O.O."/>
            <person name="Xu Y."/>
            <person name="Bajic V."/>
            <person name="Qian P.-Y."/>
            <person name="Archer J."/>
        </authorList>
    </citation>
    <scope>NUCLEOTIDE SEQUENCE</scope>
    <source>
        <strain evidence="12">KAUST100406-0324</strain>
    </source>
</reference>
<feature type="domain" description="HhH-GPD" evidence="11">
    <location>
        <begin position="61"/>
        <end position="208"/>
    </location>
</feature>
<evidence type="ECO:0000256" key="5">
    <source>
        <dbReference type="ARBA" id="ARBA00022763"/>
    </source>
</evidence>
<dbReference type="Gene3D" id="1.10.1670.10">
    <property type="entry name" value="Helix-hairpin-Helix base-excision DNA repair enzymes (C-terminal)"/>
    <property type="match status" value="1"/>
</dbReference>
<comment type="similarity">
    <text evidence="2">Belongs to the Nth/MutY family.</text>
</comment>
<dbReference type="InterPro" id="IPR003265">
    <property type="entry name" value="HhH-GPD_domain"/>
</dbReference>
<dbReference type="OrthoDB" id="9800977at2"/>
<proteinExistence type="inferred from homology"/>
<name>A0A921NSZ9_9RHOB</name>
<evidence type="ECO:0000256" key="6">
    <source>
        <dbReference type="ARBA" id="ARBA00022801"/>
    </source>
</evidence>
<dbReference type="InterPro" id="IPR000445">
    <property type="entry name" value="HhH_motif"/>
</dbReference>
<sequence length="235" mass="26733">MTAAAETEKDDRSLSDEDKHRLVLIYGILSRTYPTFEETDDPWITNGLSATPFHTLVSTCLSTMTVTARVVKACVPLYEKVSNFEDLASIGDDELREIIRPVAHYNRKTDLVKRMARQIIDEHGGEIPQTRDELMELPGVGRKVADIMMNFEFSEDSIAVDTHVLRVLNRLGIVNTTSSDKAADIINTETPPRFKRHAHEWLIQHGMKICVSRRPKCDDCRLTQHCDYYAEHACT</sequence>
<accession>A0A921NSZ9</accession>
<keyword evidence="13" id="KW-1185">Reference proteome</keyword>
<organism evidence="12 13">
    <name type="scientific">Profundibacterium mesophilum KAUST100406-0324</name>
    <dbReference type="NCBI Taxonomy" id="1037889"/>
    <lineage>
        <taxon>Bacteria</taxon>
        <taxon>Pseudomonadati</taxon>
        <taxon>Pseudomonadota</taxon>
        <taxon>Alphaproteobacteria</taxon>
        <taxon>Rhodobacterales</taxon>
        <taxon>Roseobacteraceae</taxon>
        <taxon>Profundibacterium</taxon>
    </lineage>
</organism>